<dbReference type="STRING" id="1321606.SAMD00020551_2419"/>
<comment type="caution">
    <text evidence="2">The sequence shown here is derived from an EMBL/GenBank/DDBJ whole genome shotgun (WGS) entry which is preliminary data.</text>
</comment>
<keyword evidence="3" id="KW-1185">Reference proteome</keyword>
<dbReference type="EMBL" id="BASE01000054">
    <property type="protein sequence ID" value="GAM14270.1"/>
    <property type="molecule type" value="Genomic_DNA"/>
</dbReference>
<dbReference type="SMART" id="SM00530">
    <property type="entry name" value="HTH_XRE"/>
    <property type="match status" value="1"/>
</dbReference>
<name>A0A0A8X2Q8_MESS1</name>
<evidence type="ECO:0000259" key="1">
    <source>
        <dbReference type="PROSITE" id="PS50943"/>
    </source>
</evidence>
<proteinExistence type="predicted"/>
<feature type="domain" description="HTH cro/C1-type" evidence="1">
    <location>
        <begin position="232"/>
        <end position="288"/>
    </location>
</feature>
<dbReference type="GO" id="GO:0003677">
    <property type="term" value="F:DNA binding"/>
    <property type="evidence" value="ECO:0007669"/>
    <property type="project" value="InterPro"/>
</dbReference>
<dbReference type="InterPro" id="IPR010982">
    <property type="entry name" value="Lambda_DNA-bd_dom_sf"/>
</dbReference>
<protein>
    <submittedName>
        <fullName evidence="2">Transcriptional regulator</fullName>
    </submittedName>
</protein>
<dbReference type="InterPro" id="IPR001387">
    <property type="entry name" value="Cro/C1-type_HTH"/>
</dbReference>
<reference evidence="2 3" key="1">
    <citation type="submission" date="2013-06" db="EMBL/GenBank/DDBJ databases">
        <title>Whole genome shotgun sequence of Bacillus selenatarsenatis SF-1.</title>
        <authorList>
            <person name="Kuroda M."/>
            <person name="Sei K."/>
            <person name="Yamashita M."/>
            <person name="Ike M."/>
        </authorList>
    </citation>
    <scope>NUCLEOTIDE SEQUENCE [LARGE SCALE GENOMIC DNA]</scope>
    <source>
        <strain evidence="2 3">SF-1</strain>
    </source>
</reference>
<dbReference type="AlphaFoldDB" id="A0A0A8X2Q8"/>
<dbReference type="SUPFAM" id="SSF47413">
    <property type="entry name" value="lambda repressor-like DNA-binding domains"/>
    <property type="match status" value="1"/>
</dbReference>
<sequence>MIVMPERSICYNLEPYNIESANVESLTNFIKRLSEEHVIPPGAFLREFIPRYSNEESYEERNKTNTIYSNFTKGYAINSIGKKAENLSEILNILTGRDDLQNLTLLPLKTLIEISDIRTNLYWCPKCWESENGRYEKLVWNLKVVRVCTKHGCYLESICPSCKRKIKHLDTRTTRAGCNYCGKEIPNDLVPQQVEELELEYQKYIYLCLDFLIYEVFATQKGLEGENLYGNIKYLIENCMVGLSIKELAIKSNVNRHTIFSWLNGSKRISLETLLKLAFSLGVQFSEIYSLNLTDIKLIKILELKTTPISKLESKIDTSLKVDITEREVYLDKVINENSNPPQSLEEVTRSLGYKSIESLREHFPEKCSLISKRYKEYKRNLRENNEKAIENQIKNEVYKCFKTGVNPTIQHIEDIIGINGVFMAKRFRAFRRQTIEEIHKIKDQEL</sequence>
<dbReference type="InterPro" id="IPR009492">
    <property type="entry name" value="TniQ"/>
</dbReference>
<dbReference type="Gene3D" id="1.10.260.40">
    <property type="entry name" value="lambda repressor-like DNA-binding domains"/>
    <property type="match status" value="1"/>
</dbReference>
<dbReference type="OrthoDB" id="7029747at2"/>
<organism evidence="2 3">
    <name type="scientific">Mesobacillus selenatarsenatis (strain DSM 18680 / JCM 14380 / FERM P-15431 / SF-1)</name>
    <dbReference type="NCBI Taxonomy" id="1321606"/>
    <lineage>
        <taxon>Bacteria</taxon>
        <taxon>Bacillati</taxon>
        <taxon>Bacillota</taxon>
        <taxon>Bacilli</taxon>
        <taxon>Bacillales</taxon>
        <taxon>Bacillaceae</taxon>
        <taxon>Mesobacillus</taxon>
    </lineage>
</organism>
<gene>
    <name evidence="2" type="ORF">SAMD00020551_2419</name>
</gene>
<evidence type="ECO:0000313" key="2">
    <source>
        <dbReference type="EMBL" id="GAM14270.1"/>
    </source>
</evidence>
<dbReference type="Pfam" id="PF13443">
    <property type="entry name" value="HTH_26"/>
    <property type="match status" value="1"/>
</dbReference>
<evidence type="ECO:0000313" key="3">
    <source>
        <dbReference type="Proteomes" id="UP000031014"/>
    </source>
</evidence>
<dbReference type="CDD" id="cd00093">
    <property type="entry name" value="HTH_XRE"/>
    <property type="match status" value="1"/>
</dbReference>
<dbReference type="Proteomes" id="UP000031014">
    <property type="component" value="Unassembled WGS sequence"/>
</dbReference>
<dbReference type="Pfam" id="PF06527">
    <property type="entry name" value="TniQ"/>
    <property type="match status" value="1"/>
</dbReference>
<accession>A0A0A8X2Q8</accession>
<dbReference type="PROSITE" id="PS50943">
    <property type="entry name" value="HTH_CROC1"/>
    <property type="match status" value="1"/>
</dbReference>